<dbReference type="InterPro" id="IPR011989">
    <property type="entry name" value="ARM-like"/>
</dbReference>
<dbReference type="PANTHER" id="PTHR23316">
    <property type="entry name" value="IMPORTIN ALPHA"/>
    <property type="match status" value="1"/>
</dbReference>
<comment type="similarity">
    <text evidence="1">Belongs to the importin alpha family.</text>
</comment>
<evidence type="ECO:0008006" key="6">
    <source>
        <dbReference type="Google" id="ProtNLM"/>
    </source>
</evidence>
<dbReference type="VEuPathDB" id="TrichDB:TRFO_21301"/>
<sequence length="482" mass="55506">MSFLFHQSQLDVNHDKFLAERQNTAFQNNHDFTMHDPPIVFAQQLIASDSQSDNAAGILILHSLLKTHETSFMKNIEEKTLKRLAEIASNNNNDFQLRNQVLNFISDLCKFSSSYTHAFWHIGFHQYLLSILNDPNQPILLTAPIEILSKMAVWTTFSKHALLQLGFLDLLLKKLGEPLTIPDQYGVLFGLASIQEPVDNKSNQNIITVEQMYTIFNGVAYHIQNSNLTDQILGEAYRVIGTTMGISGNYPEFLPKISNIEEFCKYTVELLKSRNRQDTRVKIVEFICNAIYQFDEIAQIFLKHDIINIFYDLSNTASEQLILVLLTTISNCIYSTDSTVSYLSESGFLSRSFDWLRAGSIKVKGDALRLFHNILNRDDKFFNSDFAMQVLNKFELLDEFCQFLILDEYESNLLLLTSLTCIYNTIKIYNDAESEMPSPPIQKMLEEDNFEEINRLVNYNEQLIQQKAFLILSEIKPFIPDE</sequence>
<keyword evidence="3" id="KW-0653">Protein transport</keyword>
<dbReference type="RefSeq" id="XP_068362823.1">
    <property type="nucleotide sequence ID" value="XM_068501880.1"/>
</dbReference>
<evidence type="ECO:0000313" key="4">
    <source>
        <dbReference type="EMBL" id="OHT09687.1"/>
    </source>
</evidence>
<dbReference type="SUPFAM" id="SSF48371">
    <property type="entry name" value="ARM repeat"/>
    <property type="match status" value="1"/>
</dbReference>
<evidence type="ECO:0000256" key="2">
    <source>
        <dbReference type="ARBA" id="ARBA00022448"/>
    </source>
</evidence>
<organism evidence="4 5">
    <name type="scientific">Tritrichomonas foetus</name>
    <dbReference type="NCBI Taxonomy" id="1144522"/>
    <lineage>
        <taxon>Eukaryota</taxon>
        <taxon>Metamonada</taxon>
        <taxon>Parabasalia</taxon>
        <taxon>Tritrichomonadida</taxon>
        <taxon>Tritrichomonadidae</taxon>
        <taxon>Tritrichomonas</taxon>
    </lineage>
</organism>
<protein>
    <recommendedName>
        <fullName evidence="6">Ataxin-10 domain-containing protein</fullName>
    </recommendedName>
</protein>
<dbReference type="EMBL" id="MLAK01000632">
    <property type="protein sequence ID" value="OHT09687.1"/>
    <property type="molecule type" value="Genomic_DNA"/>
</dbReference>
<dbReference type="Proteomes" id="UP000179807">
    <property type="component" value="Unassembled WGS sequence"/>
</dbReference>
<evidence type="ECO:0000313" key="5">
    <source>
        <dbReference type="Proteomes" id="UP000179807"/>
    </source>
</evidence>
<dbReference type="GeneID" id="94836584"/>
<dbReference type="GO" id="GO:0015031">
    <property type="term" value="P:protein transport"/>
    <property type="evidence" value="ECO:0007669"/>
    <property type="project" value="UniProtKB-KW"/>
</dbReference>
<keyword evidence="5" id="KW-1185">Reference proteome</keyword>
<name>A0A1J4KE29_9EUKA</name>
<evidence type="ECO:0000256" key="3">
    <source>
        <dbReference type="ARBA" id="ARBA00022927"/>
    </source>
</evidence>
<keyword evidence="2" id="KW-0813">Transport</keyword>
<proteinExistence type="inferred from homology"/>
<dbReference type="InterPro" id="IPR016024">
    <property type="entry name" value="ARM-type_fold"/>
</dbReference>
<dbReference type="AlphaFoldDB" id="A0A1J4KE29"/>
<reference evidence="4" key="1">
    <citation type="submission" date="2016-10" db="EMBL/GenBank/DDBJ databases">
        <authorList>
            <person name="Benchimol M."/>
            <person name="Almeida L.G."/>
            <person name="Vasconcelos A.T."/>
            <person name="Perreira-Neves A."/>
            <person name="Rosa I.A."/>
            <person name="Tasca T."/>
            <person name="Bogo M.R."/>
            <person name="de Souza W."/>
        </authorList>
    </citation>
    <scope>NUCLEOTIDE SEQUENCE [LARGE SCALE GENOMIC DNA]</scope>
    <source>
        <strain evidence="4">K</strain>
    </source>
</reference>
<dbReference type="Gene3D" id="1.25.10.10">
    <property type="entry name" value="Leucine-rich Repeat Variant"/>
    <property type="match status" value="1"/>
</dbReference>
<evidence type="ECO:0000256" key="1">
    <source>
        <dbReference type="ARBA" id="ARBA00010394"/>
    </source>
</evidence>
<accession>A0A1J4KE29</accession>
<gene>
    <name evidence="4" type="ORF">TRFO_21301</name>
</gene>
<comment type="caution">
    <text evidence="4">The sequence shown here is derived from an EMBL/GenBank/DDBJ whole genome shotgun (WGS) entry which is preliminary data.</text>
</comment>